<keyword evidence="2" id="KW-0378">Hydrolase</keyword>
<evidence type="ECO:0000256" key="1">
    <source>
        <dbReference type="SAM" id="MobiDB-lite"/>
    </source>
</evidence>
<reference evidence="2 3" key="1">
    <citation type="submission" date="2016-10" db="EMBL/GenBank/DDBJ databases">
        <title>Proteomics and genomics reveal pathogen-plant mechanisms compatible with a hemibiotrophic lifestyle of Diplodia corticola.</title>
        <authorList>
            <person name="Fernandes I."/>
            <person name="De Jonge R."/>
            <person name="Van De Peer Y."/>
            <person name="Devreese B."/>
            <person name="Alves A."/>
            <person name="Esteves A.C."/>
        </authorList>
    </citation>
    <scope>NUCLEOTIDE SEQUENCE [LARGE SCALE GENOMIC DNA]</scope>
    <source>
        <strain evidence="2 3">CBS 112549</strain>
    </source>
</reference>
<comment type="caution">
    <text evidence="2">The sequence shown here is derived from an EMBL/GenBank/DDBJ whole genome shotgun (WGS) entry which is preliminary data.</text>
</comment>
<name>A0A1J9S3U1_9PEZI</name>
<organism evidence="2 3">
    <name type="scientific">Diplodia corticola</name>
    <dbReference type="NCBI Taxonomy" id="236234"/>
    <lineage>
        <taxon>Eukaryota</taxon>
        <taxon>Fungi</taxon>
        <taxon>Dikarya</taxon>
        <taxon>Ascomycota</taxon>
        <taxon>Pezizomycotina</taxon>
        <taxon>Dothideomycetes</taxon>
        <taxon>Dothideomycetes incertae sedis</taxon>
        <taxon>Botryosphaeriales</taxon>
        <taxon>Botryosphaeriaceae</taxon>
        <taxon>Diplodia</taxon>
    </lineage>
</organism>
<dbReference type="OrthoDB" id="17560at2759"/>
<sequence length="203" mass="22448">MIQQCCAAAKIHIGTPSGRVDKVHGLDCYIATPPTRTEPEGVIIILPHVFGWELVDTRILEDAFATKGSCLVYLLELQDAPSPTFETSGLSTNRHPLPHLPPRPHAHQYRYDALRMTLRLRRKGRGSGRWRYVSFGGRAVEDAACRRKDVGGGEAVDERGGGAERDAEGSVLAGGCGMRRWGTLFWEERKKERKVRDEGGEAA</sequence>
<gene>
    <name evidence="2" type="ORF">BKCO1_24000102</name>
</gene>
<keyword evidence="3" id="KW-1185">Reference proteome</keyword>
<protein>
    <submittedName>
        <fullName evidence="2">Dienelactone hydrolase family protein</fullName>
    </submittedName>
</protein>
<dbReference type="GO" id="GO:0016787">
    <property type="term" value="F:hydrolase activity"/>
    <property type="evidence" value="ECO:0007669"/>
    <property type="project" value="UniProtKB-KW"/>
</dbReference>
<dbReference type="RefSeq" id="XP_020130553.1">
    <property type="nucleotide sequence ID" value="XM_020273058.1"/>
</dbReference>
<accession>A0A1J9S3U1</accession>
<dbReference type="AlphaFoldDB" id="A0A1J9S3U1"/>
<feature type="compositionally biased region" description="Basic and acidic residues" evidence="1">
    <location>
        <begin position="149"/>
        <end position="168"/>
    </location>
</feature>
<feature type="region of interest" description="Disordered" evidence="1">
    <location>
        <begin position="85"/>
        <end position="104"/>
    </location>
</feature>
<feature type="region of interest" description="Disordered" evidence="1">
    <location>
        <begin position="149"/>
        <end position="169"/>
    </location>
</feature>
<evidence type="ECO:0000313" key="2">
    <source>
        <dbReference type="EMBL" id="OJD34293.1"/>
    </source>
</evidence>
<dbReference type="GeneID" id="31013318"/>
<dbReference type="EMBL" id="MNUE01000024">
    <property type="protein sequence ID" value="OJD34293.1"/>
    <property type="molecule type" value="Genomic_DNA"/>
</dbReference>
<proteinExistence type="predicted"/>
<dbReference type="Proteomes" id="UP000183809">
    <property type="component" value="Unassembled WGS sequence"/>
</dbReference>
<evidence type="ECO:0000313" key="3">
    <source>
        <dbReference type="Proteomes" id="UP000183809"/>
    </source>
</evidence>
<dbReference type="STRING" id="236234.A0A1J9S3U1"/>